<evidence type="ECO:0000256" key="11">
    <source>
        <dbReference type="ARBA" id="ARBA00022989"/>
    </source>
</evidence>
<evidence type="ECO:0000259" key="15">
    <source>
        <dbReference type="Pfam" id="PF08409"/>
    </source>
</evidence>
<evidence type="ECO:0000256" key="6">
    <source>
        <dbReference type="ARBA" id="ARBA00022679"/>
    </source>
</evidence>
<evidence type="ECO:0000256" key="5">
    <source>
        <dbReference type="ARBA" id="ARBA00012839"/>
    </source>
</evidence>
<feature type="region of interest" description="Disordered" evidence="13">
    <location>
        <begin position="1194"/>
        <end position="1215"/>
    </location>
</feature>
<evidence type="ECO:0000256" key="10">
    <source>
        <dbReference type="ARBA" id="ARBA00022824"/>
    </source>
</evidence>
<keyword evidence="10" id="KW-0256">Endoplasmic reticulum</keyword>
<proteinExistence type="inferred from homology"/>
<evidence type="ECO:0000256" key="14">
    <source>
        <dbReference type="SAM" id="Phobius"/>
    </source>
</evidence>
<dbReference type="SUPFAM" id="SSF48452">
    <property type="entry name" value="TPR-like"/>
    <property type="match status" value="1"/>
</dbReference>
<keyword evidence="11 14" id="KW-1133">Transmembrane helix</keyword>
<feature type="compositionally biased region" description="Low complexity" evidence="13">
    <location>
        <begin position="100"/>
        <end position="148"/>
    </location>
</feature>
<dbReference type="GO" id="GO:0016020">
    <property type="term" value="C:membrane"/>
    <property type="evidence" value="ECO:0007669"/>
    <property type="project" value="UniProtKB-SubCell"/>
</dbReference>
<feature type="region of interest" description="Disordered" evidence="13">
    <location>
        <begin position="80"/>
        <end position="235"/>
    </location>
</feature>
<dbReference type="EC" id="2.4.1.109" evidence="5"/>
<feature type="compositionally biased region" description="Low complexity" evidence="13">
    <location>
        <begin position="221"/>
        <end position="235"/>
    </location>
</feature>
<feature type="compositionally biased region" description="Low complexity" evidence="13">
    <location>
        <begin position="420"/>
        <end position="464"/>
    </location>
</feature>
<dbReference type="GO" id="GO:0005783">
    <property type="term" value="C:endoplasmic reticulum"/>
    <property type="evidence" value="ECO:0007669"/>
    <property type="project" value="UniProtKB-SubCell"/>
</dbReference>
<keyword evidence="7 14" id="KW-0812">Transmembrane</keyword>
<dbReference type="InterPro" id="IPR015915">
    <property type="entry name" value="Kelch-typ_b-propeller"/>
</dbReference>
<evidence type="ECO:0000256" key="7">
    <source>
        <dbReference type="ARBA" id="ARBA00022692"/>
    </source>
</evidence>
<dbReference type="PANTHER" id="PTHR44227">
    <property type="match status" value="1"/>
</dbReference>
<dbReference type="InterPro" id="IPR019734">
    <property type="entry name" value="TPR_rpt"/>
</dbReference>
<gene>
    <name evidence="16" type="ORF">PGLA1383_LOCUS52470</name>
</gene>
<feature type="region of interest" description="Disordered" evidence="13">
    <location>
        <begin position="418"/>
        <end position="540"/>
    </location>
</feature>
<dbReference type="Proteomes" id="UP000654075">
    <property type="component" value="Unassembled WGS sequence"/>
</dbReference>
<accession>A0A813HHL2</accession>
<keyword evidence="12 14" id="KW-0472">Membrane</keyword>
<dbReference type="PANTHER" id="PTHR44227:SF3">
    <property type="entry name" value="PROTEIN O-MANNOSYL-TRANSFERASE TMTC4"/>
    <property type="match status" value="1"/>
</dbReference>
<comment type="similarity">
    <text evidence="4">Belongs to the TMTC family.</text>
</comment>
<keyword evidence="9" id="KW-0802">TPR repeat</keyword>
<feature type="transmembrane region" description="Helical" evidence="14">
    <location>
        <begin position="1602"/>
        <end position="1620"/>
    </location>
</feature>
<evidence type="ECO:0000256" key="12">
    <source>
        <dbReference type="ARBA" id="ARBA00023136"/>
    </source>
</evidence>
<organism evidence="16 17">
    <name type="scientific">Polarella glacialis</name>
    <name type="common">Dinoflagellate</name>
    <dbReference type="NCBI Taxonomy" id="89957"/>
    <lineage>
        <taxon>Eukaryota</taxon>
        <taxon>Sar</taxon>
        <taxon>Alveolata</taxon>
        <taxon>Dinophyceae</taxon>
        <taxon>Suessiales</taxon>
        <taxon>Suessiaceae</taxon>
        <taxon>Polarella</taxon>
    </lineage>
</organism>
<evidence type="ECO:0000313" key="17">
    <source>
        <dbReference type="Proteomes" id="UP000654075"/>
    </source>
</evidence>
<name>A0A813HHL2_POLGL</name>
<reference evidence="16" key="1">
    <citation type="submission" date="2021-02" db="EMBL/GenBank/DDBJ databases">
        <authorList>
            <person name="Dougan E. K."/>
            <person name="Rhodes N."/>
            <person name="Thang M."/>
            <person name="Chan C."/>
        </authorList>
    </citation>
    <scope>NUCLEOTIDE SEQUENCE</scope>
</reference>
<feature type="transmembrane region" description="Helical" evidence="14">
    <location>
        <begin position="1515"/>
        <end position="1536"/>
    </location>
</feature>
<dbReference type="OrthoDB" id="19588at2759"/>
<evidence type="ECO:0000256" key="8">
    <source>
        <dbReference type="ARBA" id="ARBA00022737"/>
    </source>
</evidence>
<dbReference type="Pfam" id="PF08409">
    <property type="entry name" value="TMTC_DUF1736"/>
    <property type="match status" value="1"/>
</dbReference>
<dbReference type="GO" id="GO:0004169">
    <property type="term" value="F:dolichyl-phosphate-mannose-protein mannosyltransferase activity"/>
    <property type="evidence" value="ECO:0007669"/>
    <property type="project" value="UniProtKB-EC"/>
</dbReference>
<protein>
    <recommendedName>
        <fullName evidence="5">dolichyl-phosphate-mannose--protein mannosyltransferase</fullName>
        <ecNumber evidence="5">2.4.1.109</ecNumber>
    </recommendedName>
</protein>
<keyword evidence="6" id="KW-0808">Transferase</keyword>
<dbReference type="UniPathway" id="UPA00378"/>
<comment type="pathway">
    <text evidence="3">Protein modification; protein glycosylation.</text>
</comment>
<comment type="subcellular location">
    <subcellularLocation>
        <location evidence="2">Endoplasmic reticulum</location>
    </subcellularLocation>
    <subcellularLocation>
        <location evidence="1">Membrane</location>
        <topology evidence="1">Multi-pass membrane protein</topology>
    </subcellularLocation>
</comment>
<evidence type="ECO:0000256" key="3">
    <source>
        <dbReference type="ARBA" id="ARBA00004922"/>
    </source>
</evidence>
<evidence type="ECO:0000256" key="4">
    <source>
        <dbReference type="ARBA" id="ARBA00007882"/>
    </source>
</evidence>
<dbReference type="Pfam" id="PF01344">
    <property type="entry name" value="Kelch_1"/>
    <property type="match status" value="2"/>
</dbReference>
<feature type="compositionally biased region" description="Low complexity" evidence="13">
    <location>
        <begin position="256"/>
        <end position="267"/>
    </location>
</feature>
<dbReference type="GO" id="GO:0030968">
    <property type="term" value="P:endoplasmic reticulum unfolded protein response"/>
    <property type="evidence" value="ECO:0007669"/>
    <property type="project" value="TreeGrafter"/>
</dbReference>
<feature type="transmembrane region" description="Helical" evidence="14">
    <location>
        <begin position="1378"/>
        <end position="1404"/>
    </location>
</feature>
<dbReference type="SMART" id="SM00028">
    <property type="entry name" value="TPR"/>
    <property type="match status" value="2"/>
</dbReference>
<feature type="compositionally biased region" description="Low complexity" evidence="13">
    <location>
        <begin position="169"/>
        <end position="208"/>
    </location>
</feature>
<feature type="region of interest" description="Disordered" evidence="13">
    <location>
        <begin position="256"/>
        <end position="285"/>
    </location>
</feature>
<dbReference type="InterPro" id="IPR006652">
    <property type="entry name" value="Kelch_1"/>
</dbReference>
<dbReference type="Gene3D" id="2.120.10.80">
    <property type="entry name" value="Kelch-type beta propeller"/>
    <property type="match status" value="1"/>
</dbReference>
<keyword evidence="17" id="KW-1185">Reference proteome</keyword>
<feature type="transmembrane region" description="Helical" evidence="14">
    <location>
        <begin position="1441"/>
        <end position="1463"/>
    </location>
</feature>
<dbReference type="InterPro" id="IPR013618">
    <property type="entry name" value="TMTC_DUF1736"/>
</dbReference>
<feature type="compositionally biased region" description="Low complexity" evidence="13">
    <location>
        <begin position="475"/>
        <end position="520"/>
    </location>
</feature>
<feature type="domain" description="DUF1736" evidence="15">
    <location>
        <begin position="1458"/>
        <end position="1527"/>
    </location>
</feature>
<evidence type="ECO:0000256" key="13">
    <source>
        <dbReference type="SAM" id="MobiDB-lite"/>
    </source>
</evidence>
<dbReference type="InterPro" id="IPR052346">
    <property type="entry name" value="O-mannosyl-transferase_TMTC"/>
</dbReference>
<evidence type="ECO:0000313" key="16">
    <source>
        <dbReference type="EMBL" id="CAE8637071.1"/>
    </source>
</evidence>
<dbReference type="SMART" id="SM00612">
    <property type="entry name" value="Kelch"/>
    <property type="match status" value="2"/>
</dbReference>
<keyword evidence="8" id="KW-0677">Repeat</keyword>
<dbReference type="EMBL" id="CAJNNV010031613">
    <property type="protein sequence ID" value="CAE8637071.1"/>
    <property type="molecule type" value="Genomic_DNA"/>
</dbReference>
<evidence type="ECO:0000256" key="2">
    <source>
        <dbReference type="ARBA" id="ARBA00004240"/>
    </source>
</evidence>
<dbReference type="InterPro" id="IPR011990">
    <property type="entry name" value="TPR-like_helical_dom_sf"/>
</dbReference>
<evidence type="ECO:0000256" key="1">
    <source>
        <dbReference type="ARBA" id="ARBA00004141"/>
    </source>
</evidence>
<comment type="caution">
    <text evidence="16">The sequence shown here is derived from an EMBL/GenBank/DDBJ whole genome shotgun (WGS) entry which is preliminary data.</text>
</comment>
<evidence type="ECO:0000256" key="9">
    <source>
        <dbReference type="ARBA" id="ARBA00022803"/>
    </source>
</evidence>
<dbReference type="Gene3D" id="1.25.40.10">
    <property type="entry name" value="Tetratricopeptide repeat domain"/>
    <property type="match status" value="1"/>
</dbReference>
<sequence>MSACGHSTSTAKRRPRSDCQTCSSFLERIEQRGPGRPGRLVLAFAWPVSALILVTSCLGRFANAESVGATTVYNNSEARSFDSQNANESEDLTSDGWNESAPSNRTRTRTSTETSSTTAYTMPTTSTTASTVTPNITTATTTTSRSSAIDLEEDSDDLNGTASNRTRTRTSTETSSTTAYMMPTASTTASTVTPNVTTATTTTSRSSAIDLEEDSDDLNGTASNRTRTRTSTETSSITAYMIPTTSTTASNVTSSVTNATTTTSRSSAIDLEEDSDDLNGTASNRTRTRTSTVMGTMELSVSDCSEFVSTAGVGTAMSAALAANTTGVDSSLVAAVTLRYDITMSDNSTVTASSVSSFIQETATSMTSRFTSALASAGINLDVSVQDISTPTIYYAVTATTTTSRSWAIDLEEDSDDLNRTASNRTRTPTTTETSSTTAYTMTNASTVTSSATTATTTTSRSSAIELEEDSGNLNRTASNRTRTPTTTETSSTTAYTMTNASTVTSSATTATTTTSRSSAIDLEEDSDNLNRTASNRTRFRQLEPDCLQPNPDANHHGDLQHYSHHFYNRINCHIKCYHCYHYDLTQLGDRFEGASEIFHCGLDGILVGTAVFNGRPALCTRAGFEVAEGLFTCQEDGQFTGSAPTCTRLHCAQEGLPRGLGLNVSDCLGLKTEEDCTVTCRPGFEPDSAKLKCTTPGKYVGQAPTCTAQKCAVPGEFSSASLVHTCGSGIVNGQTCSSRCALGYEGSMPKELRCYAPAALTGASVCVGSLCDKNYPYGAGVSEINCFALTTGSTCQPGCIRGFSATSTEACTCGTDGGLSGCDTFSCARSSCGDISASVAGFRSASVAHTCWVRQRSCWHAGRSAGLRWSAVHGQQAADARGEVRHNCDGKTTGQNCSLSSAPGFALAGPVTVTCSASGAFASFAVPTVSAAVCTESCAAVATNGTIWVLGGVSPAAECLNSVECFSAQTGAWEQLPPMRHARGAAAAVTLAGQVYVIGGRDGFQSLDSVERYDPATRRWWPQPSLRSARLGAAAAVLGSSIYVLGGKGGGRGLDIVERLEQEAGYRPAAAAAHGRLYVAGGCDGSWQILPQGPGLKLSLPMPVQGTLMNWKTPGAESALKNTRSVHKLADGRPDDVITTGLYMLAASSEPVSFPKHAGKHSSDVSSLRGDVQEAPEQLRQLLCILETEKLQEPGQQEAETAGPTAPKKSSSKTSRTWQRLQVAACRAFVQLLPFILTLPFYVCGGYREWYIDETFAIVHNQDVWPHAPWRLTNDFWGQPLWPQGNSSGSTWTHKSFRPLTSLSFRLQLAGQDKSSVHPGSLRVASCAIHSLNVLLLQLLMRNLRIHKWWVVLATSLFAVHPVHLENLPYLVGRADSLATCFMLCGLLLRQVSLLGVLAPSFLSIPAGLCKETGFMLPAVTAWHGLTMGHFGLALLDTTFFAVIAAARWMYVGGASVGFSFVDTPIQYSESQLVRMLSYLQQHSRYMQLMVLPWHLSWDYSFDALPLVGSFEDLRLLGVLAAYGLLVSFAAWLAAARSRIGALALGMIALPFLPCSNLFFIVGTTVAERLLYPCTVGWVLALAHLGTRMEQSRSCRPSFRLTWRFLAVILIMLFAYRSAVRTNQWRSKVALFHADMLVWHRSAKVSHQFASLLHGGGRLEEAIAHYSRSLEIHDDNALTDYCIAHCLLQLESYTEAGQRFDKIMAGHGIGFGAHNSYVLHLDRGWLLAKVGRHADALPILEQGLRQKPDFAGRAYAWNALGVVRAKSGRVHSFPMVNSTSNNRNSTKR</sequence>
<dbReference type="SUPFAM" id="SSF117281">
    <property type="entry name" value="Kelch motif"/>
    <property type="match status" value="1"/>
</dbReference>
<feature type="transmembrane region" description="Helical" evidence="14">
    <location>
        <begin position="1543"/>
        <end position="1565"/>
    </location>
</feature>